<reference evidence="7" key="1">
    <citation type="journal article" date="2019" name="Int. J. Syst. Evol. Microbiol.">
        <title>The Global Catalogue of Microorganisms (GCM) 10K type strain sequencing project: providing services to taxonomists for standard genome sequencing and annotation.</title>
        <authorList>
            <consortium name="The Broad Institute Genomics Platform"/>
            <consortium name="The Broad Institute Genome Sequencing Center for Infectious Disease"/>
            <person name="Wu L."/>
            <person name="Ma J."/>
        </authorList>
    </citation>
    <scope>NUCLEOTIDE SEQUENCE [LARGE SCALE GENOMIC DNA]</scope>
    <source>
        <strain evidence="7">JCM 13022</strain>
    </source>
</reference>
<proteinExistence type="inferred from homology"/>
<dbReference type="Gene3D" id="1.10.10.970">
    <property type="entry name" value="RNA 2'-phosphotransferase, Tpt1/KptA family, N-terminal domain"/>
    <property type="match status" value="1"/>
</dbReference>
<evidence type="ECO:0000256" key="5">
    <source>
        <dbReference type="HAMAP-Rule" id="MF_00299"/>
    </source>
</evidence>
<dbReference type="RefSeq" id="WP_253854028.1">
    <property type="nucleotide sequence ID" value="NZ_BAAALM010000002.1"/>
</dbReference>
<comment type="similarity">
    <text evidence="1 5">Belongs to the KptA/TPT1 family.</text>
</comment>
<keyword evidence="3 5" id="KW-0520">NAD</keyword>
<dbReference type="Proteomes" id="UP001500467">
    <property type="component" value="Unassembled WGS sequence"/>
</dbReference>
<keyword evidence="2 5" id="KW-0808">Transferase</keyword>
<evidence type="ECO:0000256" key="1">
    <source>
        <dbReference type="ARBA" id="ARBA00009836"/>
    </source>
</evidence>
<sequence length="183" mass="20182">MTVRDGDLSRAVSHALRHEPWLYELELDEEGWVPVEQLLAALRRQGGDWPAVDRGALERMLETSTKRRHELDGQRIRALYGHSLPGRIRKRPDTPPAQLFHGTAPRTWDVVEVDGLSPMGRQFVHLSADRGTAVAVGRRKSADPVVLSIDATAASSAGVAFYAGNDHVWLADHVPARFITPAG</sequence>
<dbReference type="SUPFAM" id="SSF56399">
    <property type="entry name" value="ADP-ribosylation"/>
    <property type="match status" value="1"/>
</dbReference>
<protein>
    <recommendedName>
        <fullName evidence="5">Probable RNA 2'-phosphotransferase</fullName>
        <ecNumber evidence="5">2.7.1.-</ecNumber>
    </recommendedName>
</protein>
<dbReference type="InterPro" id="IPR022928">
    <property type="entry name" value="RNA_2'-PTrans_KptA"/>
</dbReference>
<dbReference type="InterPro" id="IPR002745">
    <property type="entry name" value="Ptrans_KptA/Tpt1"/>
</dbReference>
<comment type="function">
    <text evidence="4 5">Removes the 2'-phosphate from RNA via an intermediate in which the phosphate is ADP-ribosylated by NAD followed by a presumed transesterification to release the RNA and generate ADP-ribose 1''-2''-cyclic phosphate (APPR&gt;P). May function as an ADP-ribosylase.</text>
</comment>
<keyword evidence="7" id="KW-1185">Reference proteome</keyword>
<comment type="caution">
    <text evidence="6">The sequence shown here is derived from an EMBL/GenBank/DDBJ whole genome shotgun (WGS) entry which is preliminary data.</text>
</comment>
<evidence type="ECO:0000256" key="2">
    <source>
        <dbReference type="ARBA" id="ARBA00022679"/>
    </source>
</evidence>
<evidence type="ECO:0000256" key="4">
    <source>
        <dbReference type="ARBA" id="ARBA00025212"/>
    </source>
</evidence>
<accession>A0ABP4FT17</accession>
<evidence type="ECO:0000313" key="6">
    <source>
        <dbReference type="EMBL" id="GAA1194186.1"/>
    </source>
</evidence>
<dbReference type="EMBL" id="BAAALM010000002">
    <property type="protein sequence ID" value="GAA1194186.1"/>
    <property type="molecule type" value="Genomic_DNA"/>
</dbReference>
<dbReference type="PANTHER" id="PTHR12684:SF2">
    <property type="entry name" value="TRNA 2'-PHOSPHOTRANSFERASE 1"/>
    <property type="match status" value="1"/>
</dbReference>
<dbReference type="Pfam" id="PF01885">
    <property type="entry name" value="PTS_2-RNA"/>
    <property type="match status" value="1"/>
</dbReference>
<evidence type="ECO:0000256" key="3">
    <source>
        <dbReference type="ARBA" id="ARBA00023027"/>
    </source>
</evidence>
<dbReference type="InterPro" id="IPR042081">
    <property type="entry name" value="RNA_2'-PTrans_C"/>
</dbReference>
<dbReference type="PANTHER" id="PTHR12684">
    <property type="entry name" value="PUTATIVE PHOSPHOTRANSFERASE"/>
    <property type="match status" value="1"/>
</dbReference>
<dbReference type="Gene3D" id="3.20.170.30">
    <property type="match status" value="1"/>
</dbReference>
<gene>
    <name evidence="5" type="primary">kptA</name>
    <name evidence="6" type="ORF">GCM10009675_06240</name>
</gene>
<evidence type="ECO:0000313" key="7">
    <source>
        <dbReference type="Proteomes" id="UP001500467"/>
    </source>
</evidence>
<dbReference type="InterPro" id="IPR042080">
    <property type="entry name" value="RNA_2'-PTrans_N"/>
</dbReference>
<organism evidence="6 7">
    <name type="scientific">Prauserella alba</name>
    <dbReference type="NCBI Taxonomy" id="176898"/>
    <lineage>
        <taxon>Bacteria</taxon>
        <taxon>Bacillati</taxon>
        <taxon>Actinomycetota</taxon>
        <taxon>Actinomycetes</taxon>
        <taxon>Pseudonocardiales</taxon>
        <taxon>Pseudonocardiaceae</taxon>
        <taxon>Prauserella</taxon>
    </lineage>
</organism>
<dbReference type="EC" id="2.7.1.-" evidence="5"/>
<dbReference type="HAMAP" id="MF_00299">
    <property type="entry name" value="KptA"/>
    <property type="match status" value="1"/>
</dbReference>
<name>A0ABP4FT17_9PSEU</name>